<dbReference type="InterPro" id="IPR036226">
    <property type="entry name" value="LipOase_C_sf"/>
</dbReference>
<proteinExistence type="predicted"/>
<reference evidence="5" key="1">
    <citation type="submission" date="2022-08" db="UniProtKB">
        <authorList>
            <consortium name="EnsemblMetazoa"/>
        </authorList>
    </citation>
    <scope>IDENTIFICATION</scope>
    <source>
        <strain evidence="5">05x7-T-G4-1.051#20</strain>
    </source>
</reference>
<protein>
    <recommendedName>
        <fullName evidence="4">Lipoxygenase domain-containing protein</fullName>
    </recommendedName>
</protein>
<keyword evidence="2" id="KW-0223">Dioxygenase</keyword>
<sequence>MFYQRDDMMALYDAINNYVTKYVNLYYDSSQKIESDVEIQNFGQELVKGKSKGGCGLVGVPFKDEKFSTPDQLILVFTCAIFTSSVVHAAANFSQYDAYGFPPNYPLKLKGAPPKNKDQMKEEDIIKCLADKSSILDTMVITTILSERTNNALGDFEVTYTYDPAAVDIVEEYEYSLLHYVSDFYPP</sequence>
<dbReference type="PANTHER" id="PTHR11771">
    <property type="entry name" value="LIPOXYGENASE"/>
    <property type="match status" value="1"/>
</dbReference>
<dbReference type="SUPFAM" id="SSF48484">
    <property type="entry name" value="Lipoxigenase"/>
    <property type="match status" value="1"/>
</dbReference>
<keyword evidence="3" id="KW-0560">Oxidoreductase</keyword>
<organism evidence="5 6">
    <name type="scientific">Magallana gigas</name>
    <name type="common">Pacific oyster</name>
    <name type="synonym">Crassostrea gigas</name>
    <dbReference type="NCBI Taxonomy" id="29159"/>
    <lineage>
        <taxon>Eukaryota</taxon>
        <taxon>Metazoa</taxon>
        <taxon>Spiralia</taxon>
        <taxon>Lophotrochozoa</taxon>
        <taxon>Mollusca</taxon>
        <taxon>Bivalvia</taxon>
        <taxon>Autobranchia</taxon>
        <taxon>Pteriomorphia</taxon>
        <taxon>Ostreida</taxon>
        <taxon>Ostreoidea</taxon>
        <taxon>Ostreidae</taxon>
        <taxon>Magallana</taxon>
    </lineage>
</organism>
<evidence type="ECO:0000256" key="1">
    <source>
        <dbReference type="ARBA" id="ARBA00022723"/>
    </source>
</evidence>
<keyword evidence="1" id="KW-0479">Metal-binding</keyword>
<accession>A0A8W8HT47</accession>
<evidence type="ECO:0000313" key="6">
    <source>
        <dbReference type="Proteomes" id="UP000005408"/>
    </source>
</evidence>
<feature type="domain" description="Lipoxygenase" evidence="4">
    <location>
        <begin position="1"/>
        <end position="187"/>
    </location>
</feature>
<dbReference type="Gene3D" id="1.20.245.10">
    <property type="entry name" value="Lipoxygenase-1, Domain 5"/>
    <property type="match status" value="1"/>
</dbReference>
<evidence type="ECO:0000313" key="5">
    <source>
        <dbReference type="EnsemblMetazoa" id="G10934.2:cds"/>
    </source>
</evidence>
<name>A0A8W8HT47_MAGGI</name>
<dbReference type="InterPro" id="IPR013819">
    <property type="entry name" value="LipOase_C"/>
</dbReference>
<keyword evidence="6" id="KW-1185">Reference proteome</keyword>
<evidence type="ECO:0000259" key="4">
    <source>
        <dbReference type="PROSITE" id="PS51393"/>
    </source>
</evidence>
<dbReference type="InterPro" id="IPR000907">
    <property type="entry name" value="LipOase"/>
</dbReference>
<dbReference type="EnsemblMetazoa" id="G10934.2">
    <property type="protein sequence ID" value="G10934.2:cds"/>
    <property type="gene ID" value="G10934"/>
</dbReference>
<evidence type="ECO:0000256" key="2">
    <source>
        <dbReference type="ARBA" id="ARBA00022964"/>
    </source>
</evidence>
<dbReference type="PROSITE" id="PS51393">
    <property type="entry name" value="LIPOXYGENASE_3"/>
    <property type="match status" value="1"/>
</dbReference>
<dbReference type="GO" id="GO:0034440">
    <property type="term" value="P:lipid oxidation"/>
    <property type="evidence" value="ECO:0007669"/>
    <property type="project" value="InterPro"/>
</dbReference>
<dbReference type="Proteomes" id="UP000005408">
    <property type="component" value="Unassembled WGS sequence"/>
</dbReference>
<evidence type="ECO:0000256" key="3">
    <source>
        <dbReference type="ARBA" id="ARBA00023002"/>
    </source>
</evidence>
<dbReference type="Pfam" id="PF00305">
    <property type="entry name" value="Lipoxygenase"/>
    <property type="match status" value="1"/>
</dbReference>
<dbReference type="GO" id="GO:0046872">
    <property type="term" value="F:metal ion binding"/>
    <property type="evidence" value="ECO:0007669"/>
    <property type="project" value="UniProtKB-KW"/>
</dbReference>
<dbReference type="AlphaFoldDB" id="A0A8W8HT47"/>
<dbReference type="GO" id="GO:0016702">
    <property type="term" value="F:oxidoreductase activity, acting on single donors with incorporation of molecular oxygen, incorporation of two atoms of oxygen"/>
    <property type="evidence" value="ECO:0007669"/>
    <property type="project" value="InterPro"/>
</dbReference>